<gene>
    <name evidence="1" type="ORF">A4U43_C04F28470</name>
</gene>
<dbReference type="Proteomes" id="UP000243459">
    <property type="component" value="Chromosome 4"/>
</dbReference>
<sequence>MSSNDKNLRIITQRLGCNQDMNAARREVFGAIEKVKGLTEDEQKIGAALIAGSASKLDVFFNPPDERRARLRSVFRLEATRLLGGHE</sequence>
<evidence type="ECO:0000313" key="1">
    <source>
        <dbReference type="EMBL" id="ONK73214.1"/>
    </source>
</evidence>
<accession>A0A5P1F513</accession>
<dbReference type="EMBL" id="CM007384">
    <property type="protein sequence ID" value="ONK73214.1"/>
    <property type="molecule type" value="Genomic_DNA"/>
</dbReference>
<evidence type="ECO:0000313" key="2">
    <source>
        <dbReference type="Proteomes" id="UP000243459"/>
    </source>
</evidence>
<organism evidence="1 2">
    <name type="scientific">Asparagus officinalis</name>
    <name type="common">Garden asparagus</name>
    <dbReference type="NCBI Taxonomy" id="4686"/>
    <lineage>
        <taxon>Eukaryota</taxon>
        <taxon>Viridiplantae</taxon>
        <taxon>Streptophyta</taxon>
        <taxon>Embryophyta</taxon>
        <taxon>Tracheophyta</taxon>
        <taxon>Spermatophyta</taxon>
        <taxon>Magnoliopsida</taxon>
        <taxon>Liliopsida</taxon>
        <taxon>Asparagales</taxon>
        <taxon>Asparagaceae</taxon>
        <taxon>Asparagoideae</taxon>
        <taxon>Asparagus</taxon>
    </lineage>
</organism>
<name>A0A5P1F513_ASPOF</name>
<dbReference type="AlphaFoldDB" id="A0A5P1F513"/>
<proteinExistence type="predicted"/>
<protein>
    <submittedName>
        <fullName evidence="1">Uncharacterized protein</fullName>
    </submittedName>
</protein>
<keyword evidence="2" id="KW-1185">Reference proteome</keyword>
<dbReference type="Gramene" id="ONK73214">
    <property type="protein sequence ID" value="ONK73214"/>
    <property type="gene ID" value="A4U43_C04F28470"/>
</dbReference>
<reference evidence="2" key="1">
    <citation type="journal article" date="2017" name="Nat. Commun.">
        <title>The asparagus genome sheds light on the origin and evolution of a young Y chromosome.</title>
        <authorList>
            <person name="Harkess A."/>
            <person name="Zhou J."/>
            <person name="Xu C."/>
            <person name="Bowers J.E."/>
            <person name="Van der Hulst R."/>
            <person name="Ayyampalayam S."/>
            <person name="Mercati F."/>
            <person name="Riccardi P."/>
            <person name="McKain M.R."/>
            <person name="Kakrana A."/>
            <person name="Tang H."/>
            <person name="Ray J."/>
            <person name="Groenendijk J."/>
            <person name="Arikit S."/>
            <person name="Mathioni S.M."/>
            <person name="Nakano M."/>
            <person name="Shan H."/>
            <person name="Telgmann-Rauber A."/>
            <person name="Kanno A."/>
            <person name="Yue Z."/>
            <person name="Chen H."/>
            <person name="Li W."/>
            <person name="Chen Y."/>
            <person name="Xu X."/>
            <person name="Zhang Y."/>
            <person name="Luo S."/>
            <person name="Chen H."/>
            <person name="Gao J."/>
            <person name="Mao Z."/>
            <person name="Pires J.C."/>
            <person name="Luo M."/>
            <person name="Kudrna D."/>
            <person name="Wing R.A."/>
            <person name="Meyers B.C."/>
            <person name="Yi K."/>
            <person name="Kong H."/>
            <person name="Lavrijsen P."/>
            <person name="Sunseri F."/>
            <person name="Falavigna A."/>
            <person name="Ye Y."/>
            <person name="Leebens-Mack J.H."/>
            <person name="Chen G."/>
        </authorList>
    </citation>
    <scope>NUCLEOTIDE SEQUENCE [LARGE SCALE GENOMIC DNA]</scope>
    <source>
        <strain evidence="2">cv. DH0086</strain>
    </source>
</reference>